<keyword evidence="1" id="KW-1277">Toxin-antitoxin system</keyword>
<keyword evidence="3" id="KW-1185">Reference proteome</keyword>
<dbReference type="Pfam" id="PF07362">
    <property type="entry name" value="CcdA"/>
    <property type="match status" value="1"/>
</dbReference>
<evidence type="ECO:0000313" key="2">
    <source>
        <dbReference type="EMBL" id="GEC29475.1"/>
    </source>
</evidence>
<evidence type="ECO:0000256" key="1">
    <source>
        <dbReference type="ARBA" id="ARBA00022649"/>
    </source>
</evidence>
<proteinExistence type="predicted"/>
<name>A0ABQ0S984_9PSEU</name>
<reference evidence="2 3" key="1">
    <citation type="submission" date="2019-06" db="EMBL/GenBank/DDBJ databases">
        <title>Whole genome shotgun sequence of Pseudonocardia saturnea NBRC 14499.</title>
        <authorList>
            <person name="Hosoyama A."/>
            <person name="Uohara A."/>
            <person name="Ohji S."/>
            <person name="Ichikawa N."/>
        </authorList>
    </citation>
    <scope>NUCLEOTIDE SEQUENCE [LARGE SCALE GENOMIC DNA]</scope>
    <source>
        <strain evidence="2 3">NBRC 14499</strain>
    </source>
</reference>
<sequence>MCMARLNVWVPDELAARARAQSLNVSALTQQALAAELDRQATDTWLAELPAPRRPVAHATVVAALDAARAEFEADPEQGARE</sequence>
<dbReference type="EMBL" id="BJNH01000129">
    <property type="protein sequence ID" value="GEC29475.1"/>
    <property type="molecule type" value="Genomic_DNA"/>
</dbReference>
<comment type="caution">
    <text evidence="2">The sequence shown here is derived from an EMBL/GenBank/DDBJ whole genome shotgun (WGS) entry which is preliminary data.</text>
</comment>
<evidence type="ECO:0000313" key="3">
    <source>
        <dbReference type="Proteomes" id="UP000320693"/>
    </source>
</evidence>
<dbReference type="Proteomes" id="UP000320693">
    <property type="component" value="Unassembled WGS sequence"/>
</dbReference>
<protein>
    <submittedName>
        <fullName evidence="2">Antitoxin VapB3</fullName>
    </submittedName>
</protein>
<accession>A0ABQ0S984</accession>
<dbReference type="InterPro" id="IPR009956">
    <property type="entry name" value="Post-segregation_anti-tox_CcdA"/>
</dbReference>
<gene>
    <name evidence="2" type="ORF">PSA01_65040</name>
</gene>
<organism evidence="2 3">
    <name type="scientific">Pseudonocardia saturnea</name>
    <dbReference type="NCBI Taxonomy" id="33909"/>
    <lineage>
        <taxon>Bacteria</taxon>
        <taxon>Bacillati</taxon>
        <taxon>Actinomycetota</taxon>
        <taxon>Actinomycetes</taxon>
        <taxon>Pseudonocardiales</taxon>
        <taxon>Pseudonocardiaceae</taxon>
        <taxon>Pseudonocardia</taxon>
    </lineage>
</organism>